<gene>
    <name evidence="1" type="ORF">BV97_02314</name>
</gene>
<proteinExistence type="predicted"/>
<reference evidence="1 2" key="1">
    <citation type="submission" date="2014-03" db="EMBL/GenBank/DDBJ databases">
        <title>Whole genome sequence of Novosphingobium resinovorum KF1.</title>
        <authorList>
            <person name="Gan H.M."/>
            <person name="Gan H.Y."/>
            <person name="Chew T.H."/>
            <person name="Savka M.A."/>
        </authorList>
    </citation>
    <scope>NUCLEOTIDE SEQUENCE [LARGE SCALE GENOMIC DNA]</scope>
    <source>
        <strain evidence="1 2">KF1</strain>
    </source>
</reference>
<dbReference type="InterPro" id="IPR007460">
    <property type="entry name" value="BrnT_toxin"/>
</dbReference>
<evidence type="ECO:0000313" key="2">
    <source>
        <dbReference type="Proteomes" id="UP000024329"/>
    </source>
</evidence>
<comment type="caution">
    <text evidence="1">The sequence shown here is derived from an EMBL/GenBank/DDBJ whole genome shotgun (WGS) entry which is preliminary data.</text>
</comment>
<sequence>MRSLRIEYDEAKRRKILAERGIDIADAHRVFADTHVQVLDDRKDYGETRYRVFGFLHGRRVSLV</sequence>
<organism evidence="1 2">
    <name type="scientific">Novosphingobium resinovorum</name>
    <dbReference type="NCBI Taxonomy" id="158500"/>
    <lineage>
        <taxon>Bacteria</taxon>
        <taxon>Pseudomonadati</taxon>
        <taxon>Pseudomonadota</taxon>
        <taxon>Alphaproteobacteria</taxon>
        <taxon>Sphingomonadales</taxon>
        <taxon>Sphingomonadaceae</taxon>
        <taxon>Novosphingobium</taxon>
    </lineage>
</organism>
<evidence type="ECO:0000313" key="1">
    <source>
        <dbReference type="EMBL" id="EZP81657.1"/>
    </source>
</evidence>
<dbReference type="Gene3D" id="3.10.450.530">
    <property type="entry name" value="Ribonuclease toxin, BrnT, of type II toxin-antitoxin system"/>
    <property type="match status" value="1"/>
</dbReference>
<name>A0A031JZ67_9SPHN</name>
<dbReference type="PATRIC" id="fig|158500.4.peg.2358"/>
<dbReference type="InterPro" id="IPR038573">
    <property type="entry name" value="BrnT_sf"/>
</dbReference>
<dbReference type="Pfam" id="PF04365">
    <property type="entry name" value="BrnT_toxin"/>
    <property type="match status" value="1"/>
</dbReference>
<accession>A0A031JZ67</accession>
<protein>
    <recommendedName>
        <fullName evidence="3">BrnT family toxin</fullName>
    </recommendedName>
</protein>
<evidence type="ECO:0008006" key="3">
    <source>
        <dbReference type="Google" id="ProtNLM"/>
    </source>
</evidence>
<dbReference type="EMBL" id="JFYZ01000011">
    <property type="protein sequence ID" value="EZP81657.1"/>
    <property type="molecule type" value="Genomic_DNA"/>
</dbReference>
<dbReference type="Proteomes" id="UP000024329">
    <property type="component" value="Unassembled WGS sequence"/>
</dbReference>
<dbReference type="AlphaFoldDB" id="A0A031JZ67"/>